<evidence type="ECO:0000313" key="1">
    <source>
        <dbReference type="EMBL" id="MBD2503964.1"/>
    </source>
</evidence>
<keyword evidence="2" id="KW-1185">Reference proteome</keyword>
<organism evidence="1 2">
    <name type="scientific">Anabaena azotica FACHB-119</name>
    <dbReference type="NCBI Taxonomy" id="947527"/>
    <lineage>
        <taxon>Bacteria</taxon>
        <taxon>Bacillati</taxon>
        <taxon>Cyanobacteriota</taxon>
        <taxon>Cyanophyceae</taxon>
        <taxon>Nostocales</taxon>
        <taxon>Nostocaceae</taxon>
        <taxon>Anabaena</taxon>
        <taxon>Anabaena azotica</taxon>
    </lineage>
</organism>
<dbReference type="EMBL" id="JACJSG010000042">
    <property type="protein sequence ID" value="MBD2503964.1"/>
    <property type="molecule type" value="Genomic_DNA"/>
</dbReference>
<reference evidence="1 2" key="1">
    <citation type="journal article" date="2020" name="ISME J.">
        <title>Comparative genomics reveals insights into cyanobacterial evolution and habitat adaptation.</title>
        <authorList>
            <person name="Chen M.Y."/>
            <person name="Teng W.K."/>
            <person name="Zhao L."/>
            <person name="Hu C.X."/>
            <person name="Zhou Y.K."/>
            <person name="Han B.P."/>
            <person name="Song L.R."/>
            <person name="Shu W.S."/>
        </authorList>
    </citation>
    <scope>NUCLEOTIDE SEQUENCE [LARGE SCALE GENOMIC DNA]</scope>
    <source>
        <strain evidence="1 2">FACHB-119</strain>
    </source>
</reference>
<dbReference type="Proteomes" id="UP000661112">
    <property type="component" value="Unassembled WGS sequence"/>
</dbReference>
<evidence type="ECO:0008006" key="3">
    <source>
        <dbReference type="Google" id="ProtNLM"/>
    </source>
</evidence>
<protein>
    <recommendedName>
        <fullName evidence="3">Phage protein</fullName>
    </recommendedName>
</protein>
<accession>A0ABR8DA38</accession>
<evidence type="ECO:0000313" key="2">
    <source>
        <dbReference type="Proteomes" id="UP000661112"/>
    </source>
</evidence>
<comment type="caution">
    <text evidence="1">The sequence shown here is derived from an EMBL/GenBank/DDBJ whole genome shotgun (WGS) entry which is preliminary data.</text>
</comment>
<proteinExistence type="predicted"/>
<sequence>MKREEIEKFCKGIATFAWNADFRKFCEVCNFDITTQNGEDYAVGKWQEWQSLQSSLKAFDLDRIEAIVNAGLVNESE</sequence>
<gene>
    <name evidence="1" type="ORF">H6G83_25710</name>
</gene>
<dbReference type="RefSeq" id="WP_190477267.1">
    <property type="nucleotide sequence ID" value="NZ_JACJSG010000042.1"/>
</dbReference>
<name>A0ABR8DA38_9NOST</name>